<comment type="caution">
    <text evidence="3">The sequence shown here is derived from an EMBL/GenBank/DDBJ whole genome shotgun (WGS) entry which is preliminary data.</text>
</comment>
<gene>
    <name evidence="3" type="primary">RD21A</name>
    <name evidence="3" type="ORF">CR513_38728</name>
</gene>
<dbReference type="InterPro" id="IPR013201">
    <property type="entry name" value="Prot_inhib_I29"/>
</dbReference>
<dbReference type="EMBL" id="QJKJ01008137">
    <property type="protein sequence ID" value="RDX80695.1"/>
    <property type="molecule type" value="Genomic_DNA"/>
</dbReference>
<feature type="signal peptide" evidence="1">
    <location>
        <begin position="1"/>
        <end position="23"/>
    </location>
</feature>
<feature type="chain" id="PRO_5016953564" evidence="1">
    <location>
        <begin position="24"/>
        <end position="160"/>
    </location>
</feature>
<dbReference type="PANTHER" id="PTHR12411">
    <property type="entry name" value="CYSTEINE PROTEASE FAMILY C1-RELATED"/>
    <property type="match status" value="1"/>
</dbReference>
<proteinExistence type="predicted"/>
<dbReference type="GO" id="GO:0008234">
    <property type="term" value="F:cysteine-type peptidase activity"/>
    <property type="evidence" value="ECO:0007669"/>
    <property type="project" value="InterPro"/>
</dbReference>
<dbReference type="Gene3D" id="3.90.70.10">
    <property type="entry name" value="Cysteine proteinases"/>
    <property type="match status" value="1"/>
</dbReference>
<evidence type="ECO:0000313" key="4">
    <source>
        <dbReference type="Proteomes" id="UP000257109"/>
    </source>
</evidence>
<feature type="domain" description="Cathepsin propeptide inhibitor" evidence="2">
    <location>
        <begin position="46"/>
        <end position="102"/>
    </location>
</feature>
<dbReference type="SMART" id="SM00848">
    <property type="entry name" value="Inhibitor_I29"/>
    <property type="match status" value="1"/>
</dbReference>
<dbReference type="AlphaFoldDB" id="A0A371FQS3"/>
<dbReference type="InterPro" id="IPR038765">
    <property type="entry name" value="Papain-like_cys_pep_sf"/>
</dbReference>
<evidence type="ECO:0000313" key="3">
    <source>
        <dbReference type="EMBL" id="RDX80695.1"/>
    </source>
</evidence>
<keyword evidence="4" id="KW-1185">Reference proteome</keyword>
<accession>A0A371FQS3</accession>
<protein>
    <submittedName>
        <fullName evidence="3">Cysteine proteinase RD21A</fullName>
    </submittedName>
</protein>
<feature type="non-terminal residue" evidence="3">
    <location>
        <position position="1"/>
    </location>
</feature>
<dbReference type="Pfam" id="PF08246">
    <property type="entry name" value="Inhibitor_I29"/>
    <property type="match status" value="1"/>
</dbReference>
<reference evidence="3" key="1">
    <citation type="submission" date="2018-05" db="EMBL/GenBank/DDBJ databases">
        <title>Draft genome of Mucuna pruriens seed.</title>
        <authorList>
            <person name="Nnadi N.E."/>
            <person name="Vos R."/>
            <person name="Hasami M.H."/>
            <person name="Devisetty U.K."/>
            <person name="Aguiy J.C."/>
        </authorList>
    </citation>
    <scope>NUCLEOTIDE SEQUENCE [LARGE SCALE GENOMIC DNA]</scope>
    <source>
        <strain evidence="3">JCA_2017</strain>
    </source>
</reference>
<dbReference type="STRING" id="157652.A0A371FQS3"/>
<organism evidence="3 4">
    <name type="scientific">Mucuna pruriens</name>
    <name type="common">Velvet bean</name>
    <name type="synonym">Dolichos pruriens</name>
    <dbReference type="NCBI Taxonomy" id="157652"/>
    <lineage>
        <taxon>Eukaryota</taxon>
        <taxon>Viridiplantae</taxon>
        <taxon>Streptophyta</taxon>
        <taxon>Embryophyta</taxon>
        <taxon>Tracheophyta</taxon>
        <taxon>Spermatophyta</taxon>
        <taxon>Magnoliopsida</taxon>
        <taxon>eudicotyledons</taxon>
        <taxon>Gunneridae</taxon>
        <taxon>Pentapetalae</taxon>
        <taxon>rosids</taxon>
        <taxon>fabids</taxon>
        <taxon>Fabales</taxon>
        <taxon>Fabaceae</taxon>
        <taxon>Papilionoideae</taxon>
        <taxon>50 kb inversion clade</taxon>
        <taxon>NPAAA clade</taxon>
        <taxon>indigoferoid/millettioid clade</taxon>
        <taxon>Phaseoleae</taxon>
        <taxon>Mucuna</taxon>
    </lineage>
</organism>
<evidence type="ECO:0000256" key="1">
    <source>
        <dbReference type="SAM" id="SignalP"/>
    </source>
</evidence>
<dbReference type="SUPFAM" id="SSF54001">
    <property type="entry name" value="Cysteine proteinases"/>
    <property type="match status" value="1"/>
</dbReference>
<keyword evidence="1" id="KW-0732">Signal</keyword>
<evidence type="ECO:0000259" key="2">
    <source>
        <dbReference type="SMART" id="SM00848"/>
    </source>
</evidence>
<sequence>MGSNRSVMARILTVLTLLGVSSALDMSIISYEKSGWRSDETVMSIYERWLVKHGKVYNSLTEKDKRFQIFKDNLNFINEHNAENRTYKVGLNRFADLSNHEYRANYLGTKIDPKRMMTKTSYRYAPRVGDNLPESVDWRKEGAVVRVKDQDQCVLIELII</sequence>
<dbReference type="OrthoDB" id="10253408at2759"/>
<dbReference type="Proteomes" id="UP000257109">
    <property type="component" value="Unassembled WGS sequence"/>
</dbReference>
<dbReference type="InterPro" id="IPR013128">
    <property type="entry name" value="Peptidase_C1A"/>
</dbReference>
<name>A0A371FQS3_MUCPR</name>